<dbReference type="GO" id="GO:0004521">
    <property type="term" value="F:RNA endonuclease activity"/>
    <property type="evidence" value="ECO:0007669"/>
    <property type="project" value="InterPro"/>
</dbReference>
<evidence type="ECO:0000313" key="4">
    <source>
        <dbReference type="Proteomes" id="UP000520767"/>
    </source>
</evidence>
<dbReference type="Proteomes" id="UP000520767">
    <property type="component" value="Unassembled WGS sequence"/>
</dbReference>
<accession>A0A7W7Q7B4</accession>
<keyword evidence="2" id="KW-0378">Hydrolase</keyword>
<dbReference type="GO" id="GO:0016787">
    <property type="term" value="F:hydrolase activity"/>
    <property type="evidence" value="ECO:0007669"/>
    <property type="project" value="UniProtKB-KW"/>
</dbReference>
<protein>
    <submittedName>
        <fullName evidence="3">Guanyl-specific ribonuclease Sa</fullName>
    </submittedName>
</protein>
<dbReference type="SUPFAM" id="SSF53933">
    <property type="entry name" value="Microbial ribonucleases"/>
    <property type="match status" value="2"/>
</dbReference>
<evidence type="ECO:0000256" key="2">
    <source>
        <dbReference type="ARBA" id="ARBA00022801"/>
    </source>
</evidence>
<proteinExistence type="predicted"/>
<reference evidence="3 4" key="1">
    <citation type="submission" date="2020-08" db="EMBL/GenBank/DDBJ databases">
        <title>Genomic Encyclopedia of Type Strains, Phase III (KMG-III): the genomes of soil and plant-associated and newly described type strains.</title>
        <authorList>
            <person name="Whitman W."/>
        </authorList>
    </citation>
    <scope>NUCLEOTIDE SEQUENCE [LARGE SCALE GENOMIC DNA]</scope>
    <source>
        <strain evidence="3 4">CECT 8960</strain>
    </source>
</reference>
<dbReference type="Pfam" id="PF00545">
    <property type="entry name" value="Ribonuclease"/>
    <property type="match status" value="2"/>
</dbReference>
<evidence type="ECO:0000256" key="1">
    <source>
        <dbReference type="ARBA" id="ARBA00022722"/>
    </source>
</evidence>
<keyword evidence="1" id="KW-0540">Nuclease</keyword>
<dbReference type="RefSeq" id="WP_184812401.1">
    <property type="nucleotide sequence ID" value="NZ_JACHJQ010000004.1"/>
</dbReference>
<dbReference type="AlphaFoldDB" id="A0A7W7Q7B4"/>
<gene>
    <name evidence="3" type="ORF">FHR82_004561</name>
</gene>
<name>A0A7W7Q7B4_9PSEU</name>
<evidence type="ECO:0000313" key="3">
    <source>
        <dbReference type="EMBL" id="MBB4908319.1"/>
    </source>
</evidence>
<dbReference type="EMBL" id="JACHJQ010000004">
    <property type="protein sequence ID" value="MBB4908319.1"/>
    <property type="molecule type" value="Genomic_DNA"/>
</dbReference>
<sequence length="240" mass="25689">MSNVTTRSVKTLLPLLIAFFAVLGLTTPGLAEERAAAPCGDTSGFDVVPLSSLPPEATDTAELIEQGGPFPYPEDGTVFQNREGLLPDCDTGYYHEYTVETPGSPDRGARRIVTGHAGEHFYTDDHYASFDLIDMDGTTPPPACGDANLDEVAVGSLPAEVADTIALVARGGPYPYAEDGTVYQNREGVLPACASGYYHLYTVPTPGTTDRGDRRLITGQGGEHYYTPDRYASFVEVITD</sequence>
<dbReference type="Gene3D" id="3.10.450.30">
    <property type="entry name" value="Microbial ribonucleases"/>
    <property type="match status" value="2"/>
</dbReference>
<dbReference type="InterPro" id="IPR000026">
    <property type="entry name" value="N1-like"/>
</dbReference>
<keyword evidence="4" id="KW-1185">Reference proteome</keyword>
<dbReference type="InterPro" id="IPR016191">
    <property type="entry name" value="Ribonuclease/ribotoxin"/>
</dbReference>
<dbReference type="GO" id="GO:0003723">
    <property type="term" value="F:RNA binding"/>
    <property type="evidence" value="ECO:0007669"/>
    <property type="project" value="InterPro"/>
</dbReference>
<organism evidence="3 4">
    <name type="scientific">Actinophytocola algeriensis</name>
    <dbReference type="NCBI Taxonomy" id="1768010"/>
    <lineage>
        <taxon>Bacteria</taxon>
        <taxon>Bacillati</taxon>
        <taxon>Actinomycetota</taxon>
        <taxon>Actinomycetes</taxon>
        <taxon>Pseudonocardiales</taxon>
        <taxon>Pseudonocardiaceae</taxon>
    </lineage>
</organism>
<comment type="caution">
    <text evidence="3">The sequence shown here is derived from an EMBL/GenBank/DDBJ whole genome shotgun (WGS) entry which is preliminary data.</text>
</comment>